<name>A0ACB7IJN5_PLECO</name>
<comment type="caution">
    <text evidence="1">The sequence shown here is derived from an EMBL/GenBank/DDBJ whole genome shotgun (WGS) entry which is preliminary data.</text>
</comment>
<reference evidence="1 2" key="1">
    <citation type="journal article" date="2021" name="Appl. Environ. Microbiol.">
        <title>Genetic linkage and physical mapping for an oyster mushroom Pleurotus cornucopiae and QTL analysis for the trait cap color.</title>
        <authorList>
            <person name="Zhang Y."/>
            <person name="Gao W."/>
            <person name="Sonnenberg A."/>
            <person name="Chen Q."/>
            <person name="Zhang J."/>
            <person name="Huang C."/>
        </authorList>
    </citation>
    <scope>NUCLEOTIDE SEQUENCE [LARGE SCALE GENOMIC DNA]</scope>
    <source>
        <strain evidence="1">CCMSSC00406</strain>
    </source>
</reference>
<proteinExistence type="predicted"/>
<evidence type="ECO:0000313" key="2">
    <source>
        <dbReference type="Proteomes" id="UP000824881"/>
    </source>
</evidence>
<dbReference type="EMBL" id="WQMT02000010">
    <property type="protein sequence ID" value="KAG9218417.1"/>
    <property type="molecule type" value="Genomic_DNA"/>
</dbReference>
<dbReference type="Proteomes" id="UP000824881">
    <property type="component" value="Unassembled WGS sequence"/>
</dbReference>
<protein>
    <submittedName>
        <fullName evidence="1">Uncharacterized protein</fullName>
    </submittedName>
</protein>
<organism evidence="1 2">
    <name type="scientific">Pleurotus cornucopiae</name>
    <name type="common">Cornucopia mushroom</name>
    <dbReference type="NCBI Taxonomy" id="5321"/>
    <lineage>
        <taxon>Eukaryota</taxon>
        <taxon>Fungi</taxon>
        <taxon>Dikarya</taxon>
        <taxon>Basidiomycota</taxon>
        <taxon>Agaricomycotina</taxon>
        <taxon>Agaricomycetes</taxon>
        <taxon>Agaricomycetidae</taxon>
        <taxon>Agaricales</taxon>
        <taxon>Pleurotineae</taxon>
        <taxon>Pleurotaceae</taxon>
        <taxon>Pleurotus</taxon>
    </lineage>
</organism>
<evidence type="ECO:0000313" key="1">
    <source>
        <dbReference type="EMBL" id="KAG9218417.1"/>
    </source>
</evidence>
<sequence>MEPCFDPLMPCGTVTRGLRQALHEKLPNMANTMSSQVASPSTTRVMSIDLERPIISLAENISTSMSALYWLHAALFNVYEESSPEVLEFIDFKREITSSWEQWATLLQESMGFARDYIGVCHSLQSDASAENIASANAILSSAHRLRRDMAYHKQAYEELVQQFSSLGTNFERKFSDVNSGVNGAAPGLQRLKFFQAAPHRGISEAYTRSIRALNESYIPVSDISVFWEDFATHLSKVAKSGDLHSKLKQELYFQREVSTWISFHDTLTRVVESILSSCDASAVSPINQSHQWKKLISRVRPKRRLLSGLPSSAQPDNVTPSGVSSVEGAESPQVLTNPNKFDVQIITDSMATIHACLHALLVRDTLRRNFRKGRFRVKDRLLGQISAYIQSLPDVEEAASSGIVICQKIRSLLEKQDRRSIIVEIRDEVVGLSELTGRTLSQYQRIYPILQAEIAMRKAKKKDTPPPQEDALKDLDRVRSRVLLAQTGSAMNQLIQHQQQFHLYWSHLALDIDRFEGEIVANVEILRGWSVQEQFLRAYCDEALHGKQLENASYTPSKANWLRTLKGFGRKRGRTVDDAGSGSRK</sequence>
<gene>
    <name evidence="1" type="ORF">CCMSSC00406_0007982</name>
</gene>
<accession>A0ACB7IJN5</accession>
<keyword evidence="2" id="KW-1185">Reference proteome</keyword>